<evidence type="ECO:0000313" key="3">
    <source>
        <dbReference type="Proteomes" id="UP001472677"/>
    </source>
</evidence>
<feature type="region of interest" description="Disordered" evidence="1">
    <location>
        <begin position="70"/>
        <end position="98"/>
    </location>
</feature>
<accession>A0ABR2BUQ5</accession>
<keyword evidence="3" id="KW-1185">Reference proteome</keyword>
<name>A0ABR2BUQ5_9ROSI</name>
<dbReference type="Proteomes" id="UP001472677">
    <property type="component" value="Unassembled WGS sequence"/>
</dbReference>
<reference evidence="2 3" key="1">
    <citation type="journal article" date="2024" name="G3 (Bethesda)">
        <title>Genome assembly of Hibiscus sabdariffa L. provides insights into metabolisms of medicinal natural products.</title>
        <authorList>
            <person name="Kim T."/>
        </authorList>
    </citation>
    <scope>NUCLEOTIDE SEQUENCE [LARGE SCALE GENOMIC DNA]</scope>
    <source>
        <strain evidence="2">TK-2024</strain>
        <tissue evidence="2">Old leaves</tissue>
    </source>
</reference>
<comment type="caution">
    <text evidence="2">The sequence shown here is derived from an EMBL/GenBank/DDBJ whole genome shotgun (WGS) entry which is preliminary data.</text>
</comment>
<feature type="compositionally biased region" description="Low complexity" evidence="1">
    <location>
        <begin position="70"/>
        <end position="92"/>
    </location>
</feature>
<proteinExistence type="predicted"/>
<dbReference type="EMBL" id="JBBPBM010000081">
    <property type="protein sequence ID" value="KAK8510791.1"/>
    <property type="molecule type" value="Genomic_DNA"/>
</dbReference>
<organism evidence="2 3">
    <name type="scientific">Hibiscus sabdariffa</name>
    <name type="common">roselle</name>
    <dbReference type="NCBI Taxonomy" id="183260"/>
    <lineage>
        <taxon>Eukaryota</taxon>
        <taxon>Viridiplantae</taxon>
        <taxon>Streptophyta</taxon>
        <taxon>Embryophyta</taxon>
        <taxon>Tracheophyta</taxon>
        <taxon>Spermatophyta</taxon>
        <taxon>Magnoliopsida</taxon>
        <taxon>eudicotyledons</taxon>
        <taxon>Gunneridae</taxon>
        <taxon>Pentapetalae</taxon>
        <taxon>rosids</taxon>
        <taxon>malvids</taxon>
        <taxon>Malvales</taxon>
        <taxon>Malvaceae</taxon>
        <taxon>Malvoideae</taxon>
        <taxon>Hibiscus</taxon>
    </lineage>
</organism>
<protein>
    <submittedName>
        <fullName evidence="2">Uncharacterized protein</fullName>
    </submittedName>
</protein>
<sequence>MIWYLRLRLAGRCSASSSSGLDGLPWSKLRLAVALPCFLVGESGVGLAITAAVVGVGVAERIRAAGAGVDVDGPSASSSSSRGGWLRWWGRGSAKESG</sequence>
<evidence type="ECO:0000256" key="1">
    <source>
        <dbReference type="SAM" id="MobiDB-lite"/>
    </source>
</evidence>
<evidence type="ECO:0000313" key="2">
    <source>
        <dbReference type="EMBL" id="KAK8510791.1"/>
    </source>
</evidence>
<gene>
    <name evidence="2" type="ORF">V6N12_009633</name>
</gene>